<name>A0AAD9Z174_9LECA</name>
<gene>
    <name evidence="1" type="ORF">OEA41_004915</name>
</gene>
<dbReference type="AlphaFoldDB" id="A0AAD9Z174"/>
<reference evidence="1" key="1">
    <citation type="submission" date="2022-11" db="EMBL/GenBank/DDBJ databases">
        <title>Chromosomal genome sequence assembly and mating type (MAT) locus characterization of the leprose asexual lichenized fungus Lepraria neglecta (Nyl.) Erichsen.</title>
        <authorList>
            <person name="Allen J.L."/>
            <person name="Pfeffer B."/>
        </authorList>
    </citation>
    <scope>NUCLEOTIDE SEQUENCE</scope>
    <source>
        <strain evidence="1">Allen 5258</strain>
    </source>
</reference>
<dbReference type="Proteomes" id="UP001276659">
    <property type="component" value="Unassembled WGS sequence"/>
</dbReference>
<evidence type="ECO:0000313" key="1">
    <source>
        <dbReference type="EMBL" id="KAK3168467.1"/>
    </source>
</evidence>
<dbReference type="InterPro" id="IPR027443">
    <property type="entry name" value="IPNS-like_sf"/>
</dbReference>
<protein>
    <recommendedName>
        <fullName evidence="3">DUF1479-domain-containing protein</fullName>
    </recommendedName>
</protein>
<evidence type="ECO:0000313" key="2">
    <source>
        <dbReference type="Proteomes" id="UP001276659"/>
    </source>
</evidence>
<dbReference type="SUPFAM" id="SSF51197">
    <property type="entry name" value="Clavaminate synthase-like"/>
    <property type="match status" value="1"/>
</dbReference>
<accession>A0AAD9Z174</accession>
<dbReference type="EMBL" id="JASNWA010000010">
    <property type="protein sequence ID" value="KAK3168467.1"/>
    <property type="molecule type" value="Genomic_DNA"/>
</dbReference>
<organism evidence="1 2">
    <name type="scientific">Lepraria neglecta</name>
    <dbReference type="NCBI Taxonomy" id="209136"/>
    <lineage>
        <taxon>Eukaryota</taxon>
        <taxon>Fungi</taxon>
        <taxon>Dikarya</taxon>
        <taxon>Ascomycota</taxon>
        <taxon>Pezizomycotina</taxon>
        <taxon>Lecanoromycetes</taxon>
        <taxon>OSLEUM clade</taxon>
        <taxon>Lecanoromycetidae</taxon>
        <taxon>Lecanorales</taxon>
        <taxon>Lecanorineae</taxon>
        <taxon>Stereocaulaceae</taxon>
        <taxon>Lepraria</taxon>
    </lineage>
</organism>
<dbReference type="Pfam" id="PF07350">
    <property type="entry name" value="Gig2-like"/>
    <property type="match status" value="1"/>
</dbReference>
<proteinExistence type="predicted"/>
<dbReference type="Gene3D" id="2.60.120.330">
    <property type="entry name" value="B-lactam Antibiotic, Isopenicillin N Synthase, Chain"/>
    <property type="match status" value="1"/>
</dbReference>
<comment type="caution">
    <text evidence="1">The sequence shown here is derived from an EMBL/GenBank/DDBJ whole genome shotgun (WGS) entry which is preliminary data.</text>
</comment>
<dbReference type="PANTHER" id="PTHR30613">
    <property type="entry name" value="UNCHARACTERIZED PROTEIN YBIU-RELATED"/>
    <property type="match status" value="1"/>
</dbReference>
<keyword evidence="2" id="KW-1185">Reference proteome</keyword>
<evidence type="ECO:0008006" key="3">
    <source>
        <dbReference type="Google" id="ProtNLM"/>
    </source>
</evidence>
<dbReference type="InterPro" id="IPR010856">
    <property type="entry name" value="Gig2-like"/>
</dbReference>
<dbReference type="PANTHER" id="PTHR30613:SF1">
    <property type="entry name" value="DUF1479 DOMAIN PROTEIN (AFU_ORTHOLOGUE AFUA_5G09280)"/>
    <property type="match status" value="1"/>
</dbReference>
<sequence>MLNLRRCQILRTPLPVNALRWATTTSESTHSSKPAGDISSVFPSLSGAASQPLPPRFADLKRRLIQGHEEEVRQSWNRLLADLREETEIIKAVGSKIIPELAFRDLDNVEKRTAFRDELHKRGVAIIRGVVSEQEALSWKELAKRYIQTNPSTKGFPAEKPAVYELYWSPSQILARAHPNLLKTQGFLMSHWHSSNKSARISTSHPVTYADRLRIRQPGDAGFALGPHVDGGSCERWEEDGYGRGGVYSEIFRGNWEVYDPWEGSCRLSIASDLYNGPGGCSMFRMFQGWLSMSTTSPGEGTLKVNPLLAKATAYFLLRPFFQPTRSPSDVGAAFLGANNWRFEDEPTSVLQGAVPSNCQELNDVLHPHLGLENTMVHVPQVRPGDYVAWHCDTIHAVDKTHAGKSDSSVMYIPACPLTEVNAEYLKRQRETFLEGTPSPDFPSGVGEDEHLGHLTPDFVMQNINIDAQRAMGLAKYDQDCKDLPATERLTLETANHILGFA</sequence>